<sequence length="119" mass="13543">MKDPSPHLSDLGIELASYADPARPAVIDDSHLARVNYEIYYFADDKERISFGQDPRKTCGIVTDPITKQRFRPGSNAPRMNHAERTWFFVSDSTRTLFAAMPDSFLSPRYSMKPKAEKS</sequence>
<dbReference type="EMBL" id="JAGQHS010000002">
    <property type="protein sequence ID" value="MCA9754289.1"/>
    <property type="molecule type" value="Genomic_DNA"/>
</dbReference>
<dbReference type="AlphaFoldDB" id="A0A956NC60"/>
<evidence type="ECO:0000313" key="1">
    <source>
        <dbReference type="EMBL" id="MCA9754289.1"/>
    </source>
</evidence>
<evidence type="ECO:0000313" key="2">
    <source>
        <dbReference type="Proteomes" id="UP000739538"/>
    </source>
</evidence>
<dbReference type="Proteomes" id="UP000739538">
    <property type="component" value="Unassembled WGS sequence"/>
</dbReference>
<proteinExistence type="predicted"/>
<gene>
    <name evidence="1" type="ORF">KDA27_00695</name>
</gene>
<reference evidence="1" key="2">
    <citation type="journal article" date="2021" name="Microbiome">
        <title>Successional dynamics and alternative stable states in a saline activated sludge microbial community over 9 years.</title>
        <authorList>
            <person name="Wang Y."/>
            <person name="Ye J."/>
            <person name="Ju F."/>
            <person name="Liu L."/>
            <person name="Boyd J.A."/>
            <person name="Deng Y."/>
            <person name="Parks D.H."/>
            <person name="Jiang X."/>
            <person name="Yin X."/>
            <person name="Woodcroft B.J."/>
            <person name="Tyson G.W."/>
            <person name="Hugenholtz P."/>
            <person name="Polz M.F."/>
            <person name="Zhang T."/>
        </authorList>
    </citation>
    <scope>NUCLEOTIDE SEQUENCE</scope>
    <source>
        <strain evidence="1">HKST-UBA02</strain>
    </source>
</reference>
<name>A0A956NC60_UNCEI</name>
<protein>
    <submittedName>
        <fullName evidence="1">Uncharacterized protein</fullName>
    </submittedName>
</protein>
<organism evidence="1 2">
    <name type="scientific">Eiseniibacteriota bacterium</name>
    <dbReference type="NCBI Taxonomy" id="2212470"/>
    <lineage>
        <taxon>Bacteria</taxon>
        <taxon>Candidatus Eiseniibacteriota</taxon>
    </lineage>
</organism>
<comment type="caution">
    <text evidence="1">The sequence shown here is derived from an EMBL/GenBank/DDBJ whole genome shotgun (WGS) entry which is preliminary data.</text>
</comment>
<reference evidence="1" key="1">
    <citation type="submission" date="2020-04" db="EMBL/GenBank/DDBJ databases">
        <authorList>
            <person name="Zhang T."/>
        </authorList>
    </citation>
    <scope>NUCLEOTIDE SEQUENCE</scope>
    <source>
        <strain evidence="1">HKST-UBA02</strain>
    </source>
</reference>
<accession>A0A956NC60</accession>